<comment type="similarity">
    <text evidence="1">Belongs to the bacterial sugar transferase family.</text>
</comment>
<proteinExistence type="inferred from homology"/>
<evidence type="ECO:0000256" key="1">
    <source>
        <dbReference type="ARBA" id="ARBA00006464"/>
    </source>
</evidence>
<dbReference type="Pfam" id="PF02397">
    <property type="entry name" value="Bac_transf"/>
    <property type="match status" value="1"/>
</dbReference>
<feature type="transmembrane region" description="Helical" evidence="2">
    <location>
        <begin position="24"/>
        <end position="49"/>
    </location>
</feature>
<evidence type="ECO:0000256" key="2">
    <source>
        <dbReference type="SAM" id="Phobius"/>
    </source>
</evidence>
<dbReference type="EMBL" id="FZPD01000002">
    <property type="protein sequence ID" value="SNS83564.1"/>
    <property type="molecule type" value="Genomic_DNA"/>
</dbReference>
<dbReference type="AlphaFoldDB" id="A0A239HTI9"/>
<accession>A0A239HTI9</accession>
<evidence type="ECO:0000313" key="5">
    <source>
        <dbReference type="Proteomes" id="UP000198393"/>
    </source>
</evidence>
<keyword evidence="4" id="KW-0808">Transferase</keyword>
<evidence type="ECO:0000313" key="4">
    <source>
        <dbReference type="EMBL" id="SNS83564.1"/>
    </source>
</evidence>
<reference evidence="4 5" key="1">
    <citation type="submission" date="2017-06" db="EMBL/GenBank/DDBJ databases">
        <authorList>
            <person name="Kim H.J."/>
            <person name="Triplett B.A."/>
        </authorList>
    </citation>
    <scope>NUCLEOTIDE SEQUENCE [LARGE SCALE GENOMIC DNA]</scope>
    <source>
        <strain evidence="4 5">DSM 19307</strain>
    </source>
</reference>
<dbReference type="GO" id="GO:0016780">
    <property type="term" value="F:phosphotransferase activity, for other substituted phosphate groups"/>
    <property type="evidence" value="ECO:0007669"/>
    <property type="project" value="TreeGrafter"/>
</dbReference>
<organism evidence="4 5">
    <name type="scientific">Ekhidna lutea</name>
    <dbReference type="NCBI Taxonomy" id="447679"/>
    <lineage>
        <taxon>Bacteria</taxon>
        <taxon>Pseudomonadati</taxon>
        <taxon>Bacteroidota</taxon>
        <taxon>Cytophagia</taxon>
        <taxon>Cytophagales</taxon>
        <taxon>Reichenbachiellaceae</taxon>
        <taxon>Ekhidna</taxon>
    </lineage>
</organism>
<feature type="domain" description="Bacterial sugar transferase" evidence="3">
    <location>
        <begin position="19"/>
        <end position="185"/>
    </location>
</feature>
<dbReference type="PANTHER" id="PTHR30576:SF0">
    <property type="entry name" value="UNDECAPRENYL-PHOSPHATE N-ACETYLGALACTOSAMINYL 1-PHOSPHATE TRANSFERASE-RELATED"/>
    <property type="match status" value="1"/>
</dbReference>
<protein>
    <submittedName>
        <fullName evidence="4">Undecaprenyl phosphate N,N'-diacetylbacillosamine 1-phosphate transferase</fullName>
    </submittedName>
</protein>
<sequence>MPIFKAMRGGKFYLNVVKPLGDRVVAFILFIILLPVIFILSLIITSHFYGNPLFSQKRPGKEEHLFSVIKFRTMKVEGDESSTSRLGKFLRSCSLDELPQLINVLRGEMSIVGPRPLLKEYLSFYNSAEKKRHLVKPGITGWAQVNGRNQIDWAKRMKFDLYYVENVSFWLDCKILCKTIIEVLKRDKATYKNERTVKFSDYASKR</sequence>
<keyword evidence="5" id="KW-1185">Reference proteome</keyword>
<gene>
    <name evidence="4" type="ORF">SAMN05421640_1444</name>
</gene>
<keyword evidence="2" id="KW-0472">Membrane</keyword>
<dbReference type="RefSeq" id="WP_317043974.1">
    <property type="nucleotide sequence ID" value="NZ_FZPD01000002.1"/>
</dbReference>
<evidence type="ECO:0000259" key="3">
    <source>
        <dbReference type="Pfam" id="PF02397"/>
    </source>
</evidence>
<dbReference type="InterPro" id="IPR003362">
    <property type="entry name" value="Bact_transf"/>
</dbReference>
<dbReference type="PANTHER" id="PTHR30576">
    <property type="entry name" value="COLANIC BIOSYNTHESIS UDP-GLUCOSE LIPID CARRIER TRANSFERASE"/>
    <property type="match status" value="1"/>
</dbReference>
<name>A0A239HTI9_EKHLU</name>
<dbReference type="Proteomes" id="UP000198393">
    <property type="component" value="Unassembled WGS sequence"/>
</dbReference>
<keyword evidence="2" id="KW-1133">Transmembrane helix</keyword>
<keyword evidence="2" id="KW-0812">Transmembrane</keyword>